<feature type="domain" description="Integrase zinc-binding" evidence="3">
    <location>
        <begin position="63"/>
        <end position="118"/>
    </location>
</feature>
<evidence type="ECO:0000259" key="4">
    <source>
        <dbReference type="Pfam" id="PF25597"/>
    </source>
</evidence>
<keyword evidence="5" id="KW-0695">RNA-directed DNA polymerase</keyword>
<name>A0A6L2K5G6_TANCI</name>
<dbReference type="PANTHER" id="PTHR42648">
    <property type="entry name" value="TRANSPOSASE, PUTATIVE-RELATED"/>
    <property type="match status" value="1"/>
</dbReference>
<feature type="region of interest" description="Disordered" evidence="1">
    <location>
        <begin position="333"/>
        <end position="374"/>
    </location>
</feature>
<dbReference type="Pfam" id="PF13976">
    <property type="entry name" value="gag_pre-integrs"/>
    <property type="match status" value="1"/>
</dbReference>
<dbReference type="Gene3D" id="3.30.420.10">
    <property type="entry name" value="Ribonuclease H-like superfamily/Ribonuclease H"/>
    <property type="match status" value="2"/>
</dbReference>
<dbReference type="GO" id="GO:0003676">
    <property type="term" value="F:nucleic acid binding"/>
    <property type="evidence" value="ECO:0007669"/>
    <property type="project" value="InterPro"/>
</dbReference>
<dbReference type="InterPro" id="IPR036397">
    <property type="entry name" value="RNaseH_sf"/>
</dbReference>
<protein>
    <submittedName>
        <fullName evidence="5">Reverse transcriptase domain-containing protein</fullName>
    </submittedName>
</protein>
<sequence>MTIDLDLPKQIVEAQIEALKPENIENEDVGGMIRKDIPKEKLEPRTDGTLCLNGRSWLPCYGDLRSMIMHESYKSKYSIHRGSEKMYQDMKKLYLWPNMKADIATYVSKCLTCAKVKAEHQRPSGLLVQPAIPEWKWDNITMDFITKLPKSSQGFDTIEVIVDRLKKSAHFLPIRENDPLDKLARMELPQESSRVHHTFHVSNLKKCYVDEPLAMSLEGIHIDDKLQFMEEPIEIMEQEIKRLKQSQIALFKVCWISRKGPEFTWEREDSFKKKYPHLFTNRTVSSTTRNNREVHLDYLKHLKESVATLREIVDEARVEKPFDSSLASACREKGATAASGSKPRSNTKKDRTLPANSDMQKVEVHPRNNKSSVKRKNHGVELIKGSRGSNLHTISIEDMMKSSPICLFSKASKNKSWLWHCRLNHLNFGTINDLSRKDLVRGLPRLKFEKDHLCSACQHGKSKKQTHKPKAENTNLEVLYTLHMDLCRPMRVQTINGKEYILVIVDNYLRFTWVKFLRSKDETPEFVIKFMKQIQDSTAERHCRRRNRTLVEAARTMLIFFKAPMFLWAEVVATACYTQNRSLIHTRHNKTPYELVHAKKPDLTFFHVFGVLCYPTNDIEDLGKLQPTADIGIFVGYAPSRKGYRIYNKRTRRIMEIINV</sequence>
<dbReference type="PANTHER" id="PTHR42648:SF18">
    <property type="entry name" value="RETROTRANSPOSON, UNCLASSIFIED-LIKE PROTEIN"/>
    <property type="match status" value="1"/>
</dbReference>
<evidence type="ECO:0000259" key="2">
    <source>
        <dbReference type="Pfam" id="PF13976"/>
    </source>
</evidence>
<keyword evidence="5" id="KW-0548">Nucleotidyltransferase</keyword>
<proteinExistence type="predicted"/>
<dbReference type="SUPFAM" id="SSF53098">
    <property type="entry name" value="Ribonuclease H-like"/>
    <property type="match status" value="1"/>
</dbReference>
<dbReference type="Pfam" id="PF17921">
    <property type="entry name" value="Integrase_H2C2"/>
    <property type="match status" value="1"/>
</dbReference>
<dbReference type="Gene3D" id="1.10.340.70">
    <property type="match status" value="1"/>
</dbReference>
<dbReference type="EMBL" id="BKCJ010001868">
    <property type="protein sequence ID" value="GEU44603.1"/>
    <property type="molecule type" value="Genomic_DNA"/>
</dbReference>
<evidence type="ECO:0000313" key="5">
    <source>
        <dbReference type="EMBL" id="GEU44603.1"/>
    </source>
</evidence>
<organism evidence="5">
    <name type="scientific">Tanacetum cinerariifolium</name>
    <name type="common">Dalmatian daisy</name>
    <name type="synonym">Chrysanthemum cinerariifolium</name>
    <dbReference type="NCBI Taxonomy" id="118510"/>
    <lineage>
        <taxon>Eukaryota</taxon>
        <taxon>Viridiplantae</taxon>
        <taxon>Streptophyta</taxon>
        <taxon>Embryophyta</taxon>
        <taxon>Tracheophyta</taxon>
        <taxon>Spermatophyta</taxon>
        <taxon>Magnoliopsida</taxon>
        <taxon>eudicotyledons</taxon>
        <taxon>Gunneridae</taxon>
        <taxon>Pentapetalae</taxon>
        <taxon>asterids</taxon>
        <taxon>campanulids</taxon>
        <taxon>Asterales</taxon>
        <taxon>Asteraceae</taxon>
        <taxon>Asteroideae</taxon>
        <taxon>Anthemideae</taxon>
        <taxon>Anthemidinae</taxon>
        <taxon>Tanacetum</taxon>
    </lineage>
</organism>
<dbReference type="InterPro" id="IPR012337">
    <property type="entry name" value="RNaseH-like_sf"/>
</dbReference>
<accession>A0A6L2K5G6</accession>
<evidence type="ECO:0000256" key="1">
    <source>
        <dbReference type="SAM" id="MobiDB-lite"/>
    </source>
</evidence>
<reference evidence="5" key="1">
    <citation type="journal article" date="2019" name="Sci. Rep.">
        <title>Draft genome of Tanacetum cinerariifolium, the natural source of mosquito coil.</title>
        <authorList>
            <person name="Yamashiro T."/>
            <person name="Shiraishi A."/>
            <person name="Satake H."/>
            <person name="Nakayama K."/>
        </authorList>
    </citation>
    <scope>NUCLEOTIDE SEQUENCE</scope>
</reference>
<dbReference type="Pfam" id="PF25597">
    <property type="entry name" value="SH3_retrovirus"/>
    <property type="match status" value="1"/>
</dbReference>
<comment type="caution">
    <text evidence="5">The sequence shown here is derived from an EMBL/GenBank/DDBJ whole genome shotgun (WGS) entry which is preliminary data.</text>
</comment>
<feature type="domain" description="Retroviral polymerase SH3-like" evidence="4">
    <location>
        <begin position="612"/>
        <end position="660"/>
    </location>
</feature>
<dbReference type="InterPro" id="IPR025724">
    <property type="entry name" value="GAG-pre-integrase_dom"/>
</dbReference>
<evidence type="ECO:0000259" key="3">
    <source>
        <dbReference type="Pfam" id="PF17921"/>
    </source>
</evidence>
<dbReference type="InterPro" id="IPR039537">
    <property type="entry name" value="Retrotran_Ty1/copia-like"/>
</dbReference>
<dbReference type="GO" id="GO:0003964">
    <property type="term" value="F:RNA-directed DNA polymerase activity"/>
    <property type="evidence" value="ECO:0007669"/>
    <property type="project" value="UniProtKB-KW"/>
</dbReference>
<dbReference type="InterPro" id="IPR041588">
    <property type="entry name" value="Integrase_H2C2"/>
</dbReference>
<keyword evidence="5" id="KW-0808">Transferase</keyword>
<gene>
    <name evidence="5" type="ORF">Tci_016581</name>
</gene>
<dbReference type="AlphaFoldDB" id="A0A6L2K5G6"/>
<dbReference type="InterPro" id="IPR057670">
    <property type="entry name" value="SH3_retrovirus"/>
</dbReference>
<feature type="domain" description="GAG-pre-integrase" evidence="2">
    <location>
        <begin position="395"/>
        <end position="462"/>
    </location>
</feature>